<dbReference type="AlphaFoldDB" id="M8AWL1"/>
<keyword evidence="3" id="KW-0539">Nucleus</keyword>
<evidence type="ECO:0000256" key="1">
    <source>
        <dbReference type="ARBA" id="ARBA00004123"/>
    </source>
</evidence>
<proteinExistence type="predicted"/>
<reference evidence="5" key="1">
    <citation type="submission" date="2015-06" db="UniProtKB">
        <authorList>
            <consortium name="EnsemblPlants"/>
        </authorList>
    </citation>
    <scope>IDENTIFICATION</scope>
</reference>
<dbReference type="InterPro" id="IPR036910">
    <property type="entry name" value="HMG_box_dom_sf"/>
</dbReference>
<name>M8AWL1_AEGTA</name>
<dbReference type="InterPro" id="IPR006073">
    <property type="entry name" value="GTP-bd"/>
</dbReference>
<dbReference type="EnsemblPlants" id="EMT05799">
    <property type="protein sequence ID" value="EMT05799"/>
    <property type="gene ID" value="F775_24487"/>
</dbReference>
<dbReference type="SUPFAM" id="SSF52540">
    <property type="entry name" value="P-loop containing nucleoside triphosphate hydrolases"/>
    <property type="match status" value="1"/>
</dbReference>
<dbReference type="InterPro" id="IPR031061">
    <property type="entry name" value="HMGB_plant"/>
</dbReference>
<sequence length="211" mass="22964">MAMAAARSTPSPALFPRHPVDVGGAVAARTRSAASRPGRLGRPTAVATSLQGLQARPRLHDPPGLVCMPAPSSLPPQAYYRFLKSTQATIHVARSIGLYKKKLQLVMDLDLACVYLDCLGWTNCSFMHVGLPNVGKSTFFNIVTKVGSRAGNSRDNFRKEYKEKHPDVKQVSMIGKAGGEKWKSMSDAQVLCSCTRLAPSPARWSFLRRPA</sequence>
<dbReference type="PANTHER" id="PTHR46261">
    <property type="entry name" value="HIGH MOBILITY GROUP B PROTEIN 4-RELATED"/>
    <property type="match status" value="1"/>
</dbReference>
<dbReference type="PANTHER" id="PTHR46261:SF35">
    <property type="entry name" value="HIGH MOBILITY GROUP B PROTEIN 4-RELATED"/>
    <property type="match status" value="1"/>
</dbReference>
<dbReference type="GO" id="GO:0003677">
    <property type="term" value="F:DNA binding"/>
    <property type="evidence" value="ECO:0007669"/>
    <property type="project" value="UniProtKB-KW"/>
</dbReference>
<accession>M8AWL1</accession>
<comment type="subcellular location">
    <subcellularLocation>
        <location evidence="1">Nucleus</location>
    </subcellularLocation>
</comment>
<evidence type="ECO:0000259" key="4">
    <source>
        <dbReference type="Pfam" id="PF01926"/>
    </source>
</evidence>
<evidence type="ECO:0000256" key="3">
    <source>
        <dbReference type="ARBA" id="ARBA00023242"/>
    </source>
</evidence>
<dbReference type="Gene3D" id="1.10.30.10">
    <property type="entry name" value="High mobility group box domain"/>
    <property type="match status" value="1"/>
</dbReference>
<evidence type="ECO:0000256" key="2">
    <source>
        <dbReference type="ARBA" id="ARBA00023125"/>
    </source>
</evidence>
<dbReference type="GO" id="GO:0005525">
    <property type="term" value="F:GTP binding"/>
    <property type="evidence" value="ECO:0007669"/>
    <property type="project" value="InterPro"/>
</dbReference>
<dbReference type="Pfam" id="PF01926">
    <property type="entry name" value="MMR_HSR1"/>
    <property type="match status" value="1"/>
</dbReference>
<feature type="domain" description="G" evidence="4">
    <location>
        <begin position="128"/>
        <end position="169"/>
    </location>
</feature>
<protein>
    <recommendedName>
        <fullName evidence="4">G domain-containing protein</fullName>
    </recommendedName>
</protein>
<keyword evidence="2" id="KW-0238">DNA-binding</keyword>
<dbReference type="InterPro" id="IPR027417">
    <property type="entry name" value="P-loop_NTPase"/>
</dbReference>
<organism evidence="5">
    <name type="scientific">Aegilops tauschii</name>
    <name type="common">Tausch's goatgrass</name>
    <name type="synonym">Aegilops squarrosa</name>
    <dbReference type="NCBI Taxonomy" id="37682"/>
    <lineage>
        <taxon>Eukaryota</taxon>
        <taxon>Viridiplantae</taxon>
        <taxon>Streptophyta</taxon>
        <taxon>Embryophyta</taxon>
        <taxon>Tracheophyta</taxon>
        <taxon>Spermatophyta</taxon>
        <taxon>Magnoliopsida</taxon>
        <taxon>Liliopsida</taxon>
        <taxon>Poales</taxon>
        <taxon>Poaceae</taxon>
        <taxon>BOP clade</taxon>
        <taxon>Pooideae</taxon>
        <taxon>Triticodae</taxon>
        <taxon>Triticeae</taxon>
        <taxon>Triticinae</taxon>
        <taxon>Aegilops</taxon>
    </lineage>
</organism>
<evidence type="ECO:0000313" key="5">
    <source>
        <dbReference type="EnsemblPlants" id="EMT05799"/>
    </source>
</evidence>
<dbReference type="GO" id="GO:0005634">
    <property type="term" value="C:nucleus"/>
    <property type="evidence" value="ECO:0007669"/>
    <property type="project" value="UniProtKB-SubCell"/>
</dbReference>